<accession>A0A099KYS2</accession>
<gene>
    <name evidence="1" type="ORF">GAB14E_1806</name>
</gene>
<dbReference type="PATRIC" id="fig|28229.3.peg.1412"/>
<dbReference type="RefSeq" id="WP_033081506.1">
    <property type="nucleotide sequence ID" value="NZ_JQEC01000014.1"/>
</dbReference>
<dbReference type="InterPro" id="IPR045750">
    <property type="entry name" value="DUF6178"/>
</dbReference>
<sequence length="306" mass="34550">MKIAELRNHPFLLLALKDGENEGYFSPELVHKIKHQLVDMSLRIASDNLSIIYADQIRKGCEIVLGITNLGLLELCDNDADKAKELIKTQGIVYCFRAGWAKYAQLKKVSASYFEGVSISSYALGINDTSDIRVMHASLLKESYQSAKLLDVYKSVAASYCANTLLIEDDEDILMFELQRFLNSAIALLLIDSDKKMFTSSLYQEFNTYLISTSKEVLLDKLAACIKKLTEQLSIPTRSYLQEIKLLDFTEFKSIINQQSDTATLIQEILEIPITLAAELHGDFEGGYDFHADDEDDIAYLRPDEQ</sequence>
<dbReference type="Pfam" id="PF19676">
    <property type="entry name" value="DUF6178"/>
    <property type="match status" value="1"/>
</dbReference>
<dbReference type="OrthoDB" id="5756936at2"/>
<evidence type="ECO:0000313" key="1">
    <source>
        <dbReference type="EMBL" id="KGJ95894.1"/>
    </source>
</evidence>
<evidence type="ECO:0000313" key="2">
    <source>
        <dbReference type="Proteomes" id="UP000029868"/>
    </source>
</evidence>
<organism evidence="1 2">
    <name type="scientific">Colwellia psychrerythraea</name>
    <name type="common">Vibrio psychroerythus</name>
    <dbReference type="NCBI Taxonomy" id="28229"/>
    <lineage>
        <taxon>Bacteria</taxon>
        <taxon>Pseudomonadati</taxon>
        <taxon>Pseudomonadota</taxon>
        <taxon>Gammaproteobacteria</taxon>
        <taxon>Alteromonadales</taxon>
        <taxon>Colwelliaceae</taxon>
        <taxon>Colwellia</taxon>
    </lineage>
</organism>
<dbReference type="Proteomes" id="UP000029868">
    <property type="component" value="Unassembled WGS sequence"/>
</dbReference>
<protein>
    <submittedName>
        <fullName evidence="1">Uncharacterized protein</fullName>
    </submittedName>
</protein>
<proteinExistence type="predicted"/>
<reference evidence="1 2" key="1">
    <citation type="submission" date="2014-08" db="EMBL/GenBank/DDBJ databases">
        <title>Genomic and Phenotypic Diversity of Colwellia psychrerythraea strains from Disparate Marine Basins.</title>
        <authorList>
            <person name="Techtmann S.M."/>
            <person name="Stelling S.C."/>
            <person name="Utturkar S.M."/>
            <person name="Alshibli N."/>
            <person name="Harris A."/>
            <person name="Brown S.D."/>
            <person name="Hazen T.C."/>
        </authorList>
    </citation>
    <scope>NUCLEOTIDE SEQUENCE [LARGE SCALE GENOMIC DNA]</scope>
    <source>
        <strain evidence="1 2">GAB14E</strain>
    </source>
</reference>
<dbReference type="AlphaFoldDB" id="A0A099KYS2"/>
<dbReference type="EMBL" id="JQEC01000014">
    <property type="protein sequence ID" value="KGJ95894.1"/>
    <property type="molecule type" value="Genomic_DNA"/>
</dbReference>
<name>A0A099KYS2_COLPS</name>
<comment type="caution">
    <text evidence="1">The sequence shown here is derived from an EMBL/GenBank/DDBJ whole genome shotgun (WGS) entry which is preliminary data.</text>
</comment>